<feature type="domain" description="PDZ" evidence="8">
    <location>
        <begin position="373"/>
        <end position="467"/>
    </location>
</feature>
<keyword evidence="4" id="KW-0677">Repeat</keyword>
<dbReference type="Gene3D" id="2.30.42.10">
    <property type="match status" value="2"/>
</dbReference>
<dbReference type="PANTHER" id="PTHR22939:SF129">
    <property type="entry name" value="SERINE PROTEASE HTRA2, MITOCHONDRIAL"/>
    <property type="match status" value="1"/>
</dbReference>
<keyword evidence="2 7" id="KW-0645">Protease</keyword>
<evidence type="ECO:0000256" key="5">
    <source>
        <dbReference type="ARBA" id="ARBA00022801"/>
    </source>
</evidence>
<reference evidence="9 10" key="1">
    <citation type="submission" date="2020-01" db="EMBL/GenBank/DDBJ databases">
        <title>Draft genome sequence of Cand. Neptunochlamydia vexilliferae K9.</title>
        <authorList>
            <person name="Schulz F."/>
            <person name="Koestlbacher S."/>
            <person name="Wascher F."/>
            <person name="Pizzetti I."/>
            <person name="Horn M."/>
        </authorList>
    </citation>
    <scope>NUCLEOTIDE SEQUENCE [LARGE SCALE GENOMIC DNA]</scope>
    <source>
        <strain evidence="9 10">K9</strain>
    </source>
</reference>
<keyword evidence="7" id="KW-0346">Stress response</keyword>
<dbReference type="SUPFAM" id="SSF50494">
    <property type="entry name" value="Trypsin-like serine proteases"/>
    <property type="match status" value="1"/>
</dbReference>
<evidence type="ECO:0000256" key="2">
    <source>
        <dbReference type="ARBA" id="ARBA00022670"/>
    </source>
</evidence>
<evidence type="ECO:0000259" key="8">
    <source>
        <dbReference type="PROSITE" id="PS50106"/>
    </source>
</evidence>
<dbReference type="Gene3D" id="2.40.10.120">
    <property type="match status" value="1"/>
</dbReference>
<feature type="domain" description="PDZ" evidence="8">
    <location>
        <begin position="268"/>
        <end position="359"/>
    </location>
</feature>
<evidence type="ECO:0000256" key="4">
    <source>
        <dbReference type="ARBA" id="ARBA00022737"/>
    </source>
</evidence>
<evidence type="ECO:0000313" key="10">
    <source>
        <dbReference type="Proteomes" id="UP001194714"/>
    </source>
</evidence>
<name>A0ABS0AXF5_9BACT</name>
<dbReference type="InterPro" id="IPR001940">
    <property type="entry name" value="Peptidase_S1C"/>
</dbReference>
<dbReference type="CDD" id="cd10839">
    <property type="entry name" value="cpPDZ1_DegP-like"/>
    <property type="match status" value="1"/>
</dbReference>
<dbReference type="PANTHER" id="PTHR22939">
    <property type="entry name" value="SERINE PROTEASE FAMILY S1C HTRA-RELATED"/>
    <property type="match status" value="1"/>
</dbReference>
<dbReference type="NCBIfam" id="TIGR02037">
    <property type="entry name" value="degP_htrA_DO"/>
    <property type="match status" value="1"/>
</dbReference>
<comment type="catalytic activity">
    <reaction evidence="7">
        <text>Acts on substrates that are at least partially unfolded. The cleavage site P1 residue is normally between a pair of hydrophobic residues, such as Val-|-Val.</text>
        <dbReference type="EC" id="3.4.21.107"/>
    </reaction>
</comment>
<dbReference type="PRINTS" id="PR00834">
    <property type="entry name" value="PROTEASES2C"/>
</dbReference>
<keyword evidence="6 7" id="KW-0720">Serine protease</keyword>
<comment type="subcellular location">
    <subcellularLocation>
        <location evidence="7">Periplasm</location>
    </subcellularLocation>
</comment>
<dbReference type="SUPFAM" id="SSF50156">
    <property type="entry name" value="PDZ domain-like"/>
    <property type="match status" value="2"/>
</dbReference>
<evidence type="ECO:0000256" key="3">
    <source>
        <dbReference type="ARBA" id="ARBA00022729"/>
    </source>
</evidence>
<proteinExistence type="inferred from homology"/>
<dbReference type="GO" id="GO:0016787">
    <property type="term" value="F:hydrolase activity"/>
    <property type="evidence" value="ECO:0007669"/>
    <property type="project" value="UniProtKB-KW"/>
</dbReference>
<dbReference type="Pfam" id="PF13365">
    <property type="entry name" value="Trypsin_2"/>
    <property type="match status" value="1"/>
</dbReference>
<dbReference type="InterPro" id="IPR009003">
    <property type="entry name" value="Peptidase_S1_PA"/>
</dbReference>
<evidence type="ECO:0000256" key="7">
    <source>
        <dbReference type="RuleBase" id="RU364067"/>
    </source>
</evidence>
<dbReference type="Proteomes" id="UP001194714">
    <property type="component" value="Unassembled WGS sequence"/>
</dbReference>
<dbReference type="EMBL" id="JAAEJV010000004">
    <property type="protein sequence ID" value="MBF5058811.1"/>
    <property type="molecule type" value="Genomic_DNA"/>
</dbReference>
<keyword evidence="3" id="KW-0732">Signal</keyword>
<dbReference type="InterPro" id="IPR001478">
    <property type="entry name" value="PDZ"/>
</dbReference>
<evidence type="ECO:0000256" key="1">
    <source>
        <dbReference type="ARBA" id="ARBA00010541"/>
    </source>
</evidence>
<dbReference type="PROSITE" id="PS50106">
    <property type="entry name" value="PDZ"/>
    <property type="match status" value="2"/>
</dbReference>
<evidence type="ECO:0000256" key="6">
    <source>
        <dbReference type="ARBA" id="ARBA00022825"/>
    </source>
</evidence>
<dbReference type="InterPro" id="IPR036034">
    <property type="entry name" value="PDZ_sf"/>
</dbReference>
<evidence type="ECO:0000313" key="9">
    <source>
        <dbReference type="EMBL" id="MBF5058811.1"/>
    </source>
</evidence>
<accession>A0ABS0AXF5</accession>
<dbReference type="SMART" id="SM00228">
    <property type="entry name" value="PDZ"/>
    <property type="match status" value="2"/>
</dbReference>
<dbReference type="EC" id="3.4.21.107" evidence="7"/>
<keyword evidence="10" id="KW-1185">Reference proteome</keyword>
<sequence>MEELHQGESMHTAITGIILLISLISTPIYGRNPSRTQTDTKSFSQPFIDVAKNCTPAVVFIRAEGAPPRNDPNDMFNDEFFHRFFGGPPRRQGPQVSQGSGFIISKDGYIMTNLHVVRGAKKITVTLQDGTSREVSASYIGGDSHTDIAVIKIDEEQGSNFPFIEMSNSDDLEVGEWVVAIGNPFGLEASVSAGIISAKGRQGLQITDYEDFIQTDAAINPGNSGGPLIDLDKKVVGMNTAIVSQSGGYMGIGFAIPSNILQNIKHQLVENGVVTRGFLGVSLQPIDNDLAEAFGTKTTQGALVVDVVEDSPAEKAGLQQGDIITKLNGNTIKSPGQLRNDVVLLPPGTVVKLTVNRNGKMMTIPVTLGTYGANTLVSSTTASRHLGISVDNLTNQNIQKYRLHQDDQGVIVVSIEPDSPASRSGIQPGSLVMAVNHQKVTNVTEFNDALQNVKSGQRILLLIRQGQMMKFYSLRAE</sequence>
<dbReference type="InterPro" id="IPR011782">
    <property type="entry name" value="Pept_S1C_Do"/>
</dbReference>
<dbReference type="Pfam" id="PF13180">
    <property type="entry name" value="PDZ_2"/>
    <property type="match status" value="2"/>
</dbReference>
<comment type="similarity">
    <text evidence="1 7">Belongs to the peptidase S1C family.</text>
</comment>
<protein>
    <recommendedName>
        <fullName evidence="7">Periplasmic serine endoprotease DegP-like</fullName>
        <ecNumber evidence="7">3.4.21.107</ecNumber>
    </recommendedName>
</protein>
<gene>
    <name evidence="9" type="ORF">NEPTK9_000310</name>
</gene>
<comment type="caution">
    <text evidence="9">The sequence shown here is derived from an EMBL/GenBank/DDBJ whole genome shotgun (WGS) entry which is preliminary data.</text>
</comment>
<keyword evidence="5 7" id="KW-0378">Hydrolase</keyword>
<organism evidence="9 10">
    <name type="scientific">Candidatus Neptunichlamydia vexilliferae</name>
    <dbReference type="NCBI Taxonomy" id="1651774"/>
    <lineage>
        <taxon>Bacteria</taxon>
        <taxon>Pseudomonadati</taxon>
        <taxon>Chlamydiota</taxon>
        <taxon>Chlamydiia</taxon>
        <taxon>Parachlamydiales</taxon>
        <taxon>Simkaniaceae</taxon>
        <taxon>Candidatus Neptunichlamydia</taxon>
    </lineage>
</organism>